<dbReference type="RefSeq" id="WP_185141444.1">
    <property type="nucleotide sequence ID" value="NZ_JACJVP010000006.1"/>
</dbReference>
<dbReference type="Gene3D" id="2.60.120.260">
    <property type="entry name" value="Galactose-binding domain-like"/>
    <property type="match status" value="1"/>
</dbReference>
<name>A0A7X0VEW6_9BACL</name>
<sequence>MADIAARRHQDERAVPKWIWDRGGETAREIVLSRSFETEKDGVEARLYLAVTGRVTVALNGAVIGELQEHPRHLASFTRFVGFPDRLAAGSHRLELRIVCSEPMPIVEVNVHLLERRVGCIGFLEGDGLWLPTDDSWRSGESPARVICLLGEEPYGDLENGPDWFVRGGYGDIGTRRLTGYEIAERFGAEADIGPDGLLSLSGSYASQPESLELPELGRGERHIFYHLRKQQEWAELRAFQRRSGIEGGPRVVAAMAAEYNMRFRIDNDGEEPATIVWNGAESSAELERYDGCITEAFTVEAGGSFTILPQGMRYVQLFPLGPSGKPFRLRVVFEEVGVLLERIGQFDSDCPAANRIYEVAAHTNLICHQTGLWDGVKRDRLNWTYDFFMAAKADYVLWNDMDVLKRTIRELGKTPDGYWMNSFPAYTCWWFVNIWDYYWHTGDSEFVREIKDDLNRHLRWTMASIDPATGFFAKRHQAFIEWVPMSEEDAWHTLHAVLAMALDSVRRLNAAIPGLDLPESPVPLPSIPASAFLDSPSIIALLLGAESGYVSEEQARAALIGYEASDPVTPLSAYWLAERLVALGRPELGWKAIERVWGRMLEEGATTFWEGVTLAPAEDYHRSLTTYTAYDSYRISLCHSWSSTPVQWMSRHLLGVEPAAPGSAKVYFRPNAVPGMNRCRGQVATPHGPIRVEWERREDGTLAASIDAPRGVEIIRAPEAEGIVVR</sequence>
<dbReference type="Gene3D" id="2.60.420.10">
    <property type="entry name" value="Maltose phosphorylase, domain 3"/>
    <property type="match status" value="1"/>
</dbReference>
<dbReference type="PANTHER" id="PTHR34987">
    <property type="entry name" value="C, PUTATIVE (AFU_ORTHOLOGUE AFUA_3G02880)-RELATED"/>
    <property type="match status" value="1"/>
</dbReference>
<protein>
    <submittedName>
        <fullName evidence="2">Alpha-L-rhamnosidase</fullName>
    </submittedName>
</protein>
<dbReference type="Gene3D" id="1.50.10.10">
    <property type="match status" value="2"/>
</dbReference>
<dbReference type="Pfam" id="PF17390">
    <property type="entry name" value="Bac_rhamnosid_C"/>
    <property type="match status" value="1"/>
</dbReference>
<reference evidence="2 3" key="1">
    <citation type="submission" date="2020-08" db="EMBL/GenBank/DDBJ databases">
        <title>Cohnella phylogeny.</title>
        <authorList>
            <person name="Dunlap C."/>
        </authorList>
    </citation>
    <scope>NUCLEOTIDE SEQUENCE [LARGE SCALE GENOMIC DNA]</scope>
    <source>
        <strain evidence="2 3">DSM 28246</strain>
    </source>
</reference>
<dbReference type="GO" id="GO:0005975">
    <property type="term" value="P:carbohydrate metabolic process"/>
    <property type="evidence" value="ECO:0007669"/>
    <property type="project" value="InterPro"/>
</dbReference>
<dbReference type="InterPro" id="IPR035398">
    <property type="entry name" value="Bac_rhamnosid_C"/>
</dbReference>
<feature type="domain" description="Alpha-L-rhamnosidase C-terminal" evidence="1">
    <location>
        <begin position="656"/>
        <end position="714"/>
    </location>
</feature>
<accession>A0A7X0VEW6</accession>
<evidence type="ECO:0000313" key="2">
    <source>
        <dbReference type="EMBL" id="MBB6669999.1"/>
    </source>
</evidence>
<keyword evidence="3" id="KW-1185">Reference proteome</keyword>
<dbReference type="EMBL" id="JACJVP010000006">
    <property type="protein sequence ID" value="MBB6669999.1"/>
    <property type="molecule type" value="Genomic_DNA"/>
</dbReference>
<dbReference type="AlphaFoldDB" id="A0A7X0VEW6"/>
<dbReference type="SUPFAM" id="SSF48208">
    <property type="entry name" value="Six-hairpin glycosidases"/>
    <property type="match status" value="1"/>
</dbReference>
<dbReference type="InterPro" id="IPR008928">
    <property type="entry name" value="6-hairpin_glycosidase_sf"/>
</dbReference>
<dbReference type="PANTHER" id="PTHR34987:SF4">
    <property type="entry name" value="ALPHA-L-RHAMNOSIDASE C-TERMINAL DOMAIN-CONTAINING PROTEIN"/>
    <property type="match status" value="1"/>
</dbReference>
<organism evidence="2 3">
    <name type="scientific">Cohnella nanjingensis</name>
    <dbReference type="NCBI Taxonomy" id="1387779"/>
    <lineage>
        <taxon>Bacteria</taxon>
        <taxon>Bacillati</taxon>
        <taxon>Bacillota</taxon>
        <taxon>Bacilli</taxon>
        <taxon>Bacillales</taxon>
        <taxon>Paenibacillaceae</taxon>
        <taxon>Cohnella</taxon>
    </lineage>
</organism>
<evidence type="ECO:0000313" key="3">
    <source>
        <dbReference type="Proteomes" id="UP000547209"/>
    </source>
</evidence>
<dbReference type="InterPro" id="IPR012341">
    <property type="entry name" value="6hp_glycosidase-like_sf"/>
</dbReference>
<comment type="caution">
    <text evidence="2">The sequence shown here is derived from an EMBL/GenBank/DDBJ whole genome shotgun (WGS) entry which is preliminary data.</text>
</comment>
<proteinExistence type="predicted"/>
<evidence type="ECO:0000259" key="1">
    <source>
        <dbReference type="Pfam" id="PF17390"/>
    </source>
</evidence>
<dbReference type="Proteomes" id="UP000547209">
    <property type="component" value="Unassembled WGS sequence"/>
</dbReference>
<gene>
    <name evidence="2" type="ORF">H7C19_04775</name>
</gene>